<comment type="caution">
    <text evidence="3">The sequence shown here is derived from an EMBL/GenBank/DDBJ whole genome shotgun (WGS) entry which is preliminary data.</text>
</comment>
<name>A0ABU5I161_9HYPH</name>
<evidence type="ECO:0000313" key="4">
    <source>
        <dbReference type="Proteomes" id="UP001294412"/>
    </source>
</evidence>
<dbReference type="InterPro" id="IPR013766">
    <property type="entry name" value="Thioredoxin_domain"/>
</dbReference>
<keyword evidence="1" id="KW-0676">Redox-active center</keyword>
<dbReference type="PROSITE" id="PS00194">
    <property type="entry name" value="THIOREDOXIN_1"/>
    <property type="match status" value="1"/>
</dbReference>
<dbReference type="PANTHER" id="PTHR42852">
    <property type="entry name" value="THIOL:DISULFIDE INTERCHANGE PROTEIN DSBE"/>
    <property type="match status" value="1"/>
</dbReference>
<dbReference type="Pfam" id="PF00578">
    <property type="entry name" value="AhpC-TSA"/>
    <property type="match status" value="1"/>
</dbReference>
<dbReference type="CDD" id="cd02966">
    <property type="entry name" value="TlpA_like_family"/>
    <property type="match status" value="1"/>
</dbReference>
<dbReference type="PANTHER" id="PTHR42852:SF13">
    <property type="entry name" value="PROTEIN DIPZ"/>
    <property type="match status" value="1"/>
</dbReference>
<dbReference type="SUPFAM" id="SSF52833">
    <property type="entry name" value="Thioredoxin-like"/>
    <property type="match status" value="1"/>
</dbReference>
<gene>
    <name evidence="3" type="ORF">U0C82_07920</name>
</gene>
<dbReference type="Proteomes" id="UP001294412">
    <property type="component" value="Unassembled WGS sequence"/>
</dbReference>
<evidence type="ECO:0000313" key="3">
    <source>
        <dbReference type="EMBL" id="MDY8109070.1"/>
    </source>
</evidence>
<dbReference type="InterPro" id="IPR036249">
    <property type="entry name" value="Thioredoxin-like_sf"/>
</dbReference>
<dbReference type="EMBL" id="JAXLPB010000002">
    <property type="protein sequence ID" value="MDY8109070.1"/>
    <property type="molecule type" value="Genomic_DNA"/>
</dbReference>
<sequence length="189" mass="20315">MTDEAASEETRPDQGRRRMLGAILAGFASAGVSGRAGRAAEGRALDLGAITVTDGTRVRALEDVLPAEPTLLHLWATWCAPCLTELPQIASFAAELDRRGAAGRLLLVSVDRKPFAQVRSFLDDDLALPDLRTWQVADGPIGSAFRVFGYPASFIIGPGPSLLWRHEGSLSWTEPGVVAALAERLRLNR</sequence>
<accession>A0ABU5I161</accession>
<feature type="domain" description="Thioredoxin" evidence="2">
    <location>
        <begin position="39"/>
        <end position="186"/>
    </location>
</feature>
<reference evidence="3 4" key="1">
    <citation type="submission" date="2023-12" db="EMBL/GenBank/DDBJ databases">
        <title>Description of Novel Strain Fulvimarina sp. 2208YS6-2-32 isolated from Uroteuthis (Photololigo) edulis.</title>
        <authorList>
            <person name="Park J.-S."/>
        </authorList>
    </citation>
    <scope>NUCLEOTIDE SEQUENCE [LARGE SCALE GENOMIC DNA]</scope>
    <source>
        <strain evidence="3 4">2208YS6-2-32</strain>
    </source>
</reference>
<evidence type="ECO:0000259" key="2">
    <source>
        <dbReference type="PROSITE" id="PS51352"/>
    </source>
</evidence>
<dbReference type="InterPro" id="IPR017937">
    <property type="entry name" value="Thioredoxin_CS"/>
</dbReference>
<proteinExistence type="predicted"/>
<protein>
    <submittedName>
        <fullName evidence="3">TlpA disulfide reductase family protein</fullName>
    </submittedName>
</protein>
<organism evidence="3 4">
    <name type="scientific">Fulvimarina uroteuthidis</name>
    <dbReference type="NCBI Taxonomy" id="3098149"/>
    <lineage>
        <taxon>Bacteria</taxon>
        <taxon>Pseudomonadati</taxon>
        <taxon>Pseudomonadota</taxon>
        <taxon>Alphaproteobacteria</taxon>
        <taxon>Hyphomicrobiales</taxon>
        <taxon>Aurantimonadaceae</taxon>
        <taxon>Fulvimarina</taxon>
    </lineage>
</organism>
<dbReference type="PROSITE" id="PS51352">
    <property type="entry name" value="THIOREDOXIN_2"/>
    <property type="match status" value="1"/>
</dbReference>
<evidence type="ECO:0000256" key="1">
    <source>
        <dbReference type="ARBA" id="ARBA00023284"/>
    </source>
</evidence>
<dbReference type="InterPro" id="IPR000866">
    <property type="entry name" value="AhpC/TSA"/>
</dbReference>
<dbReference type="InterPro" id="IPR050553">
    <property type="entry name" value="Thioredoxin_ResA/DsbE_sf"/>
</dbReference>
<dbReference type="Gene3D" id="3.40.30.10">
    <property type="entry name" value="Glutaredoxin"/>
    <property type="match status" value="1"/>
</dbReference>
<dbReference type="RefSeq" id="WP_322186532.1">
    <property type="nucleotide sequence ID" value="NZ_JAXLPB010000002.1"/>
</dbReference>
<keyword evidence="4" id="KW-1185">Reference proteome</keyword>